<dbReference type="CDD" id="cd06464">
    <property type="entry name" value="ACD_sHsps-like"/>
    <property type="match status" value="1"/>
</dbReference>
<comment type="similarity">
    <text evidence="2 3">Belongs to the small heat shock protein (HSP20) family.</text>
</comment>
<evidence type="ECO:0000259" key="4">
    <source>
        <dbReference type="PROSITE" id="PS01031"/>
    </source>
</evidence>
<dbReference type="InterPro" id="IPR008978">
    <property type="entry name" value="HSP20-like_chaperone"/>
</dbReference>
<accession>A0A1F5DMV9</accession>
<evidence type="ECO:0000256" key="3">
    <source>
        <dbReference type="RuleBase" id="RU003616"/>
    </source>
</evidence>
<dbReference type="AlphaFoldDB" id="A0A1F5DMV9"/>
<dbReference type="InterPro" id="IPR044587">
    <property type="entry name" value="HSP21-like"/>
</dbReference>
<dbReference type="SUPFAM" id="SSF49764">
    <property type="entry name" value="HSP20-like chaperones"/>
    <property type="match status" value="1"/>
</dbReference>
<dbReference type="InterPro" id="IPR007052">
    <property type="entry name" value="CS_dom"/>
</dbReference>
<feature type="domain" description="CS" evidence="5">
    <location>
        <begin position="34"/>
        <end position="137"/>
    </location>
</feature>
<evidence type="ECO:0000313" key="7">
    <source>
        <dbReference type="Proteomes" id="UP000178764"/>
    </source>
</evidence>
<dbReference type="PROSITE" id="PS01031">
    <property type="entry name" value="SHSP"/>
    <property type="match status" value="1"/>
</dbReference>
<evidence type="ECO:0000259" key="5">
    <source>
        <dbReference type="PROSITE" id="PS51203"/>
    </source>
</evidence>
<dbReference type="InterPro" id="IPR002068">
    <property type="entry name" value="A-crystallin/Hsp20_dom"/>
</dbReference>
<evidence type="ECO:0000256" key="1">
    <source>
        <dbReference type="ARBA" id="ARBA00023016"/>
    </source>
</evidence>
<dbReference type="PANTHER" id="PTHR46733">
    <property type="entry name" value="26.5 KDA HEAT SHOCK PROTEIN, MITOCHONDRIAL"/>
    <property type="match status" value="1"/>
</dbReference>
<organism evidence="6 7">
    <name type="scientific">Candidatus Berkelbacteria bacterium RBG_13_40_8</name>
    <dbReference type="NCBI Taxonomy" id="1797467"/>
    <lineage>
        <taxon>Bacteria</taxon>
        <taxon>Candidatus Berkelbacteria</taxon>
    </lineage>
</organism>
<comment type="caution">
    <text evidence="6">The sequence shown here is derived from an EMBL/GenBank/DDBJ whole genome shotgun (WGS) entry which is preliminary data.</text>
</comment>
<dbReference type="Gene3D" id="2.60.40.790">
    <property type="match status" value="1"/>
</dbReference>
<gene>
    <name evidence="6" type="ORF">A2V71_01290</name>
</gene>
<dbReference type="EMBL" id="MEZT01000022">
    <property type="protein sequence ID" value="OGD56356.1"/>
    <property type="molecule type" value="Genomic_DNA"/>
</dbReference>
<dbReference type="PROSITE" id="PS51203">
    <property type="entry name" value="CS"/>
    <property type="match status" value="1"/>
</dbReference>
<dbReference type="Pfam" id="PF00011">
    <property type="entry name" value="HSP20"/>
    <property type="match status" value="1"/>
</dbReference>
<protein>
    <submittedName>
        <fullName evidence="6">Uncharacterized protein</fullName>
    </submittedName>
</protein>
<dbReference type="GO" id="GO:0009408">
    <property type="term" value="P:response to heat"/>
    <property type="evidence" value="ECO:0007669"/>
    <property type="project" value="InterPro"/>
</dbReference>
<keyword evidence="1" id="KW-0346">Stress response</keyword>
<reference evidence="6 7" key="1">
    <citation type="journal article" date="2016" name="Nat. Commun.">
        <title>Thousands of microbial genomes shed light on interconnected biogeochemical processes in an aquifer system.</title>
        <authorList>
            <person name="Anantharaman K."/>
            <person name="Brown C.T."/>
            <person name="Hug L.A."/>
            <person name="Sharon I."/>
            <person name="Castelle C.J."/>
            <person name="Probst A.J."/>
            <person name="Thomas B.C."/>
            <person name="Singh A."/>
            <person name="Wilkins M.J."/>
            <person name="Karaoz U."/>
            <person name="Brodie E.L."/>
            <person name="Williams K.H."/>
            <person name="Hubbard S.S."/>
            <person name="Banfield J.F."/>
        </authorList>
    </citation>
    <scope>NUCLEOTIDE SEQUENCE [LARGE SCALE GENOMIC DNA]</scope>
</reference>
<feature type="domain" description="SHSP" evidence="4">
    <location>
        <begin position="30"/>
        <end position="144"/>
    </location>
</feature>
<dbReference type="Proteomes" id="UP000178764">
    <property type="component" value="Unassembled WGS sequence"/>
</dbReference>
<evidence type="ECO:0000313" key="6">
    <source>
        <dbReference type="EMBL" id="OGD56356.1"/>
    </source>
</evidence>
<name>A0A1F5DMV9_9BACT</name>
<evidence type="ECO:0000256" key="2">
    <source>
        <dbReference type="PROSITE-ProRule" id="PRU00285"/>
    </source>
</evidence>
<sequence length="144" mass="16309">MARDLTPFPPMREVSSLHEAIDRLFEESSPAAKSIFPAINVYEKGETVYVEADVPGIKEDDLNIEVSEDSLILSGRRQSEKEIQEKDYYRKEMDFGTFSRTIGLPAIVNKNKVSAELKDGTLLIILPKQEKIIPKVTRIKVKKS</sequence>
<proteinExistence type="inferred from homology"/>
<dbReference type="PANTHER" id="PTHR46733:SF4">
    <property type="entry name" value="HEAT SHOCK PROTEIN 21, CHLOROPLASTIC"/>
    <property type="match status" value="1"/>
</dbReference>